<name>A0AAV2FQD9_9ROSI</name>
<dbReference type="AlphaFoldDB" id="A0AAV2FQD9"/>
<evidence type="ECO:0000313" key="1">
    <source>
        <dbReference type="EMBL" id="CAL1399803.1"/>
    </source>
</evidence>
<evidence type="ECO:0000313" key="2">
    <source>
        <dbReference type="Proteomes" id="UP001497516"/>
    </source>
</evidence>
<accession>A0AAV2FQD9</accession>
<dbReference type="EMBL" id="OZ034820">
    <property type="protein sequence ID" value="CAL1399803.1"/>
    <property type="molecule type" value="Genomic_DNA"/>
</dbReference>
<dbReference type="Proteomes" id="UP001497516">
    <property type="component" value="Chromosome 7"/>
</dbReference>
<proteinExistence type="predicted"/>
<keyword evidence="2" id="KW-1185">Reference proteome</keyword>
<gene>
    <name evidence="1" type="ORF">LTRI10_LOCUS39972</name>
</gene>
<sequence length="109" mass="12906">MILASITQNRRNISINNPIEIRHYCSRDKRSRNILPCVRRCWREETENGSARLDRRRRVFERRRRVFDSDGESSNDDCEALKADDGGCEASIPFWGFKRREGKNHPINQ</sequence>
<protein>
    <submittedName>
        <fullName evidence="1">Uncharacterized protein</fullName>
    </submittedName>
</protein>
<organism evidence="1 2">
    <name type="scientific">Linum trigynum</name>
    <dbReference type="NCBI Taxonomy" id="586398"/>
    <lineage>
        <taxon>Eukaryota</taxon>
        <taxon>Viridiplantae</taxon>
        <taxon>Streptophyta</taxon>
        <taxon>Embryophyta</taxon>
        <taxon>Tracheophyta</taxon>
        <taxon>Spermatophyta</taxon>
        <taxon>Magnoliopsida</taxon>
        <taxon>eudicotyledons</taxon>
        <taxon>Gunneridae</taxon>
        <taxon>Pentapetalae</taxon>
        <taxon>rosids</taxon>
        <taxon>fabids</taxon>
        <taxon>Malpighiales</taxon>
        <taxon>Linaceae</taxon>
        <taxon>Linum</taxon>
    </lineage>
</organism>
<reference evidence="1 2" key="1">
    <citation type="submission" date="2024-04" db="EMBL/GenBank/DDBJ databases">
        <authorList>
            <person name="Fracassetti M."/>
        </authorList>
    </citation>
    <scope>NUCLEOTIDE SEQUENCE [LARGE SCALE GENOMIC DNA]</scope>
</reference>